<keyword evidence="1" id="KW-0472">Membrane</keyword>
<dbReference type="InterPro" id="IPR041498">
    <property type="entry name" value="Big_6"/>
</dbReference>
<reference evidence="3 4" key="1">
    <citation type="journal article" date="2015" name="Nature">
        <title>rRNA introns, odd ribosomes, and small enigmatic genomes across a large radiation of phyla.</title>
        <authorList>
            <person name="Brown C.T."/>
            <person name="Hug L.A."/>
            <person name="Thomas B.C."/>
            <person name="Sharon I."/>
            <person name="Castelle C.J."/>
            <person name="Singh A."/>
            <person name="Wilkins M.J."/>
            <person name="Williams K.H."/>
            <person name="Banfield J.F."/>
        </authorList>
    </citation>
    <scope>NUCLEOTIDE SEQUENCE [LARGE SCALE GENOMIC DNA]</scope>
</reference>
<dbReference type="Pfam" id="PF09136">
    <property type="entry name" value="Glucodextran_B"/>
    <property type="match status" value="1"/>
</dbReference>
<dbReference type="Proteomes" id="UP000034181">
    <property type="component" value="Unassembled WGS sequence"/>
</dbReference>
<organism evidence="3 4">
    <name type="scientific">Candidatus Woesebacteria bacterium GW2011_GWB1_38_5b</name>
    <dbReference type="NCBI Taxonomy" id="1618569"/>
    <lineage>
        <taxon>Bacteria</taxon>
        <taxon>Candidatus Woeseibacteriota</taxon>
    </lineage>
</organism>
<feature type="domain" description="Bacterial Ig" evidence="2">
    <location>
        <begin position="82"/>
        <end position="143"/>
    </location>
</feature>
<feature type="transmembrane region" description="Helical" evidence="1">
    <location>
        <begin position="21"/>
        <end position="40"/>
    </location>
</feature>
<name>A0A0G0KAR8_9BACT</name>
<evidence type="ECO:0000313" key="4">
    <source>
        <dbReference type="Proteomes" id="UP000034181"/>
    </source>
</evidence>
<accession>A0A0G0KAR8</accession>
<sequence length="238" mass="26552">MAYRPYSRLEKIEHNKNLRTARLYIFLTIGVVLFLAFFGIKVVTQVARLFFDINSSSNFDINDSTPPAPPFVKFLPEYTNQVELVITGTSEPGSTVEIKRNETEKNVLADNSGSFTARITLDLGENNLLFRSIDKSGNESLETRRWVIIFDNKSPDLTISKPKEGDKFFGPKQQLITVEGATDNDSSVTINERVVIVGSSGSFSYPFTLSDGENSFNIKSSDRAGNLTEITIKVNYSP</sequence>
<evidence type="ECO:0000259" key="2">
    <source>
        <dbReference type="Pfam" id="PF17936"/>
    </source>
</evidence>
<keyword evidence="1" id="KW-0812">Transmembrane</keyword>
<dbReference type="Gene3D" id="2.60.40.10">
    <property type="entry name" value="Immunoglobulins"/>
    <property type="match status" value="2"/>
</dbReference>
<evidence type="ECO:0000256" key="1">
    <source>
        <dbReference type="SAM" id="Phobius"/>
    </source>
</evidence>
<dbReference type="AlphaFoldDB" id="A0A0G0KAR8"/>
<protein>
    <recommendedName>
        <fullName evidence="2">Bacterial Ig domain-containing protein</fullName>
    </recommendedName>
</protein>
<evidence type="ECO:0000313" key="3">
    <source>
        <dbReference type="EMBL" id="KKQ75947.1"/>
    </source>
</evidence>
<dbReference type="EMBL" id="LBUZ01000001">
    <property type="protein sequence ID" value="KKQ75947.1"/>
    <property type="molecule type" value="Genomic_DNA"/>
</dbReference>
<keyword evidence="1" id="KW-1133">Transmembrane helix</keyword>
<dbReference type="Pfam" id="PF17936">
    <property type="entry name" value="Big_6"/>
    <property type="match status" value="1"/>
</dbReference>
<proteinExistence type="predicted"/>
<dbReference type="InterPro" id="IPR013783">
    <property type="entry name" value="Ig-like_fold"/>
</dbReference>
<gene>
    <name evidence="3" type="ORF">US96_C0001G0023</name>
</gene>
<comment type="caution">
    <text evidence="3">The sequence shown here is derived from an EMBL/GenBank/DDBJ whole genome shotgun (WGS) entry which is preliminary data.</text>
</comment>